<evidence type="ECO:0000313" key="7">
    <source>
        <dbReference type="EMBL" id="APF46107.1"/>
    </source>
</evidence>
<proteinExistence type="evidence at transcript level"/>
<dbReference type="PANTHER" id="PTHR10755:SF0">
    <property type="entry name" value="OXYGEN-DEPENDENT COPROPORPHYRINOGEN-III OXIDASE, MITOCHONDRIAL"/>
    <property type="match status" value="1"/>
</dbReference>
<dbReference type="EC" id="1.3.3.3" evidence="4"/>
<keyword evidence="5" id="KW-0560">Oxidoreductase</keyword>
<evidence type="ECO:0000256" key="4">
    <source>
        <dbReference type="ARBA" id="ARBA00012869"/>
    </source>
</evidence>
<feature type="non-terminal residue" evidence="7">
    <location>
        <position position="389"/>
    </location>
</feature>
<name>A0A1L3A3R2_9EUGL</name>
<dbReference type="UniPathway" id="UPA00251">
    <property type="reaction ID" value="UER00322"/>
</dbReference>
<reference evidence="7" key="1">
    <citation type="journal article" date="2016" name="J. Phycol.">
        <title>The tetrapyrrole synthesis pathway as a model of horizontal gene transfer in euglenoids.</title>
        <authorList>
            <person name="Lakey B."/>
            <person name="Triemer R."/>
        </authorList>
    </citation>
    <scope>NUCLEOTIDE SEQUENCE</scope>
</reference>
<evidence type="ECO:0000256" key="6">
    <source>
        <dbReference type="ARBA" id="ARBA00023244"/>
    </source>
</evidence>
<dbReference type="InterPro" id="IPR036406">
    <property type="entry name" value="Coprogen_oxidase_aer_sf"/>
</dbReference>
<organism evidence="7">
    <name type="scientific">Rhynchopus euleeides</name>
    <dbReference type="NCBI Taxonomy" id="630703"/>
    <lineage>
        <taxon>Eukaryota</taxon>
        <taxon>Discoba</taxon>
        <taxon>Euglenozoa</taxon>
        <taxon>Diplonemea</taxon>
        <taxon>Diplonemidae</taxon>
        <taxon>Rhynchopus</taxon>
    </lineage>
</organism>
<dbReference type="AlphaFoldDB" id="A0A1L3A3R2"/>
<reference evidence="7" key="2">
    <citation type="submission" date="2016-01" db="EMBL/GenBank/DDBJ databases">
        <authorList>
            <person name="Oliw E.H."/>
        </authorList>
    </citation>
    <scope>NUCLEOTIDE SEQUENCE</scope>
</reference>
<evidence type="ECO:0000256" key="3">
    <source>
        <dbReference type="ARBA" id="ARBA00011738"/>
    </source>
</evidence>
<evidence type="ECO:0000256" key="1">
    <source>
        <dbReference type="ARBA" id="ARBA00005168"/>
    </source>
</evidence>
<dbReference type="Gene3D" id="3.40.1500.10">
    <property type="entry name" value="Coproporphyrinogen III oxidase, aerobic"/>
    <property type="match status" value="1"/>
</dbReference>
<dbReference type="GO" id="GO:0006782">
    <property type="term" value="P:protoporphyrinogen IX biosynthetic process"/>
    <property type="evidence" value="ECO:0007669"/>
    <property type="project" value="UniProtKB-UniPathway"/>
</dbReference>
<keyword evidence="6" id="KW-0627">Porphyrin biosynthesis</keyword>
<dbReference type="SUPFAM" id="SSF102886">
    <property type="entry name" value="Coproporphyrinogen III oxidase"/>
    <property type="match status" value="1"/>
</dbReference>
<dbReference type="GO" id="GO:0004109">
    <property type="term" value="F:coproporphyrinogen oxidase activity"/>
    <property type="evidence" value="ECO:0007669"/>
    <property type="project" value="UniProtKB-EC"/>
</dbReference>
<evidence type="ECO:0000256" key="2">
    <source>
        <dbReference type="ARBA" id="ARBA00010644"/>
    </source>
</evidence>
<comment type="similarity">
    <text evidence="2">Belongs to the aerobic coproporphyrinogen-III oxidase family.</text>
</comment>
<dbReference type="InterPro" id="IPR001260">
    <property type="entry name" value="Coprogen_oxidase_aer"/>
</dbReference>
<accession>A0A1L3A3R2</accession>
<sequence length="389" mass="44487">MGNEHLQWAAAGAAVGVVAGGLGATLCSKLPSTPAGEKRYKWETGPKGKSPNERRALFREFVRSLQDDITTTLGELDGLQNFKEDAWTKENGNGQGRTRVISGGRVFESGGCNWSELYGDRLPPSILKKHPHLNGKRFYATGVSMVIHPRNPHCPTVHLNYRYFEAGDLDSDNMEEDNVWWFGGGMDLTPWILYEEDAELFHQHVKDACDKHGSYVYNSLKRYADDYFLNKHRDEGRGIGGHFFDYMNGNPEKLLYQGENPQEEAHQRKQGWFSPKMTWTDLFAFAKDQGASFLPAYTAIIKRRMNTTETEDQRTWQLYRRGRYVEFNLVHDRGTTFGLQMKGRVESILMSLPALVKWGYMVKAKTAEEKALVEVLEHPRDWLKVEPKL</sequence>
<dbReference type="PRINTS" id="PR00073">
    <property type="entry name" value="COPRGNOXDASE"/>
</dbReference>
<dbReference type="NCBIfam" id="NF003727">
    <property type="entry name" value="PRK05330.1"/>
    <property type="match status" value="1"/>
</dbReference>
<dbReference type="PANTHER" id="PTHR10755">
    <property type="entry name" value="COPROPORPHYRINOGEN III OXIDASE, MITOCHONDRIAL"/>
    <property type="match status" value="1"/>
</dbReference>
<evidence type="ECO:0000256" key="5">
    <source>
        <dbReference type="ARBA" id="ARBA00023002"/>
    </source>
</evidence>
<comment type="pathway">
    <text evidence="1">Porphyrin-containing compound metabolism; protoporphyrin-IX biosynthesis; protoporphyrinogen-IX from coproporphyrinogen-III (O2 route): step 1/1.</text>
</comment>
<feature type="non-terminal residue" evidence="7">
    <location>
        <position position="1"/>
    </location>
</feature>
<protein>
    <recommendedName>
        <fullName evidence="4">coproporphyrinogen oxidase</fullName>
        <ecNumber evidence="4">1.3.3.3</ecNumber>
    </recommendedName>
</protein>
<dbReference type="EMBL" id="KU500685">
    <property type="protein sequence ID" value="APF46107.1"/>
    <property type="molecule type" value="mRNA"/>
</dbReference>
<comment type="subunit">
    <text evidence="3">Homodimer.</text>
</comment>
<dbReference type="Pfam" id="PF01218">
    <property type="entry name" value="Coprogen_oxidas"/>
    <property type="match status" value="1"/>
</dbReference>
<dbReference type="GO" id="GO:0005737">
    <property type="term" value="C:cytoplasm"/>
    <property type="evidence" value="ECO:0007669"/>
    <property type="project" value="TreeGrafter"/>
</dbReference>
<dbReference type="PIRSF" id="PIRSF000166">
    <property type="entry name" value="Coproporphyri_ox"/>
    <property type="match status" value="1"/>
</dbReference>